<evidence type="ECO:0000256" key="2">
    <source>
        <dbReference type="ARBA" id="ARBA00022771"/>
    </source>
</evidence>
<keyword evidence="7" id="KW-1185">Reference proteome</keyword>
<reference evidence="6 7" key="1">
    <citation type="submission" date="2023-03" db="EMBL/GenBank/DDBJ databases">
        <title>WGS of Gossypium arboreum.</title>
        <authorList>
            <person name="Yu D."/>
        </authorList>
    </citation>
    <scope>NUCLEOTIDE SEQUENCE [LARGE SCALE GENOMIC DNA]</scope>
    <source>
        <tissue evidence="6">Leaf</tissue>
    </source>
</reference>
<sequence>METISRRPDIPPRPYRVDLQNRRCDCRRFQTLHYSCAHVVAACAKVNLNVEKFVNDVYTLKRTLRVWENEFIILSNLFTWEVPPTTFELAPNRGLSGIREVVRNHPESIMKWTLGRNLMVSVVDYAG</sequence>
<dbReference type="Pfam" id="PF04434">
    <property type="entry name" value="SWIM"/>
    <property type="match status" value="1"/>
</dbReference>
<dbReference type="PROSITE" id="PS50966">
    <property type="entry name" value="ZF_SWIM"/>
    <property type="match status" value="1"/>
</dbReference>
<evidence type="ECO:0000256" key="1">
    <source>
        <dbReference type="ARBA" id="ARBA00022723"/>
    </source>
</evidence>
<feature type="domain" description="SWIM-type" evidence="5">
    <location>
        <begin position="15"/>
        <end position="47"/>
    </location>
</feature>
<evidence type="ECO:0000259" key="5">
    <source>
        <dbReference type="PROSITE" id="PS50966"/>
    </source>
</evidence>
<keyword evidence="2 4" id="KW-0863">Zinc-finger</keyword>
<proteinExistence type="predicted"/>
<dbReference type="SMART" id="SM00575">
    <property type="entry name" value="ZnF_PMZ"/>
    <property type="match status" value="1"/>
</dbReference>
<dbReference type="InterPro" id="IPR007527">
    <property type="entry name" value="Znf_SWIM"/>
</dbReference>
<dbReference type="EMBL" id="JARKNE010000005">
    <property type="protein sequence ID" value="KAK5833079.1"/>
    <property type="molecule type" value="Genomic_DNA"/>
</dbReference>
<dbReference type="InterPro" id="IPR006564">
    <property type="entry name" value="Znf_PMZ"/>
</dbReference>
<keyword evidence="3" id="KW-0862">Zinc</keyword>
<evidence type="ECO:0000313" key="6">
    <source>
        <dbReference type="EMBL" id="KAK5833079.1"/>
    </source>
</evidence>
<gene>
    <name evidence="6" type="ORF">PVK06_016891</name>
</gene>
<keyword evidence="1" id="KW-0479">Metal-binding</keyword>
<evidence type="ECO:0000313" key="7">
    <source>
        <dbReference type="Proteomes" id="UP001358586"/>
    </source>
</evidence>
<name>A0ABR0Q153_GOSAR</name>
<organism evidence="6 7">
    <name type="scientific">Gossypium arboreum</name>
    <name type="common">Tree cotton</name>
    <name type="synonym">Gossypium nanking</name>
    <dbReference type="NCBI Taxonomy" id="29729"/>
    <lineage>
        <taxon>Eukaryota</taxon>
        <taxon>Viridiplantae</taxon>
        <taxon>Streptophyta</taxon>
        <taxon>Embryophyta</taxon>
        <taxon>Tracheophyta</taxon>
        <taxon>Spermatophyta</taxon>
        <taxon>Magnoliopsida</taxon>
        <taxon>eudicotyledons</taxon>
        <taxon>Gunneridae</taxon>
        <taxon>Pentapetalae</taxon>
        <taxon>rosids</taxon>
        <taxon>malvids</taxon>
        <taxon>Malvales</taxon>
        <taxon>Malvaceae</taxon>
        <taxon>Malvoideae</taxon>
        <taxon>Gossypium</taxon>
    </lineage>
</organism>
<protein>
    <recommendedName>
        <fullName evidence="5">SWIM-type domain-containing protein</fullName>
    </recommendedName>
</protein>
<evidence type="ECO:0000256" key="3">
    <source>
        <dbReference type="ARBA" id="ARBA00022833"/>
    </source>
</evidence>
<dbReference type="Proteomes" id="UP001358586">
    <property type="component" value="Chromosome 5"/>
</dbReference>
<accession>A0ABR0Q153</accession>
<comment type="caution">
    <text evidence="6">The sequence shown here is derived from an EMBL/GenBank/DDBJ whole genome shotgun (WGS) entry which is preliminary data.</text>
</comment>
<evidence type="ECO:0000256" key="4">
    <source>
        <dbReference type="PROSITE-ProRule" id="PRU00325"/>
    </source>
</evidence>